<dbReference type="EMBL" id="CP024996">
    <property type="protein sequence ID" value="AYR27098.1"/>
    <property type="molecule type" value="Genomic_DNA"/>
</dbReference>
<dbReference type="AlphaFoldDB" id="A0AAD0XJY9"/>
<reference evidence="1 2" key="1">
    <citation type="submission" date="2017-11" db="EMBL/GenBank/DDBJ databases">
        <title>Complete genome sequence of Herbaspirillum rubrisubalbicans DSM 11543.</title>
        <authorList>
            <person name="Chen M."/>
            <person name="An Q."/>
        </authorList>
    </citation>
    <scope>NUCLEOTIDE SEQUENCE [LARGE SCALE GENOMIC DNA]</scope>
    <source>
        <strain evidence="1 2">DSM 11543</strain>
    </source>
</reference>
<evidence type="ECO:0000313" key="1">
    <source>
        <dbReference type="EMBL" id="AYR27098.1"/>
    </source>
</evidence>
<dbReference type="Proteomes" id="UP000269199">
    <property type="component" value="Chromosome"/>
</dbReference>
<gene>
    <name evidence="1" type="ORF">RC54_24310</name>
</gene>
<sequence length="61" mass="6559">MKSPIIPGFISDPAGRINVRVSTTTKDGLAQLKEDFGLHSHDEVLEKAIAIVMALRKAVAT</sequence>
<proteinExistence type="predicted"/>
<name>A0AAD0XJY9_9BURK</name>
<organism evidence="1 2">
    <name type="scientific">Herbaspirillum rubrisubalbicans</name>
    <dbReference type="NCBI Taxonomy" id="80842"/>
    <lineage>
        <taxon>Bacteria</taxon>
        <taxon>Pseudomonadati</taxon>
        <taxon>Pseudomonadota</taxon>
        <taxon>Betaproteobacteria</taxon>
        <taxon>Burkholderiales</taxon>
        <taxon>Oxalobacteraceae</taxon>
        <taxon>Herbaspirillum</taxon>
    </lineage>
</organism>
<accession>A0AAD0XJY9</accession>
<evidence type="ECO:0000313" key="2">
    <source>
        <dbReference type="Proteomes" id="UP000269199"/>
    </source>
</evidence>
<protein>
    <submittedName>
        <fullName evidence="1">Uncharacterized protein</fullName>
    </submittedName>
</protein>